<sequence length="41" mass="4549">MSELMILQIVLPISNPTDKTLNDIMQGLVYHCNCLISGQVC</sequence>
<dbReference type="EMBL" id="GBRH01251400">
    <property type="protein sequence ID" value="JAD46495.1"/>
    <property type="molecule type" value="Transcribed_RNA"/>
</dbReference>
<protein>
    <submittedName>
        <fullName evidence="1">Uncharacterized protein</fullName>
    </submittedName>
</protein>
<evidence type="ECO:0000313" key="1">
    <source>
        <dbReference type="EMBL" id="JAD46495.1"/>
    </source>
</evidence>
<accession>A0A0A9ABX5</accession>
<reference evidence="1" key="1">
    <citation type="submission" date="2014-09" db="EMBL/GenBank/DDBJ databases">
        <authorList>
            <person name="Magalhaes I.L.F."/>
            <person name="Oliveira U."/>
            <person name="Santos F.R."/>
            <person name="Vidigal T.H.D.A."/>
            <person name="Brescovit A.D."/>
            <person name="Santos A.J."/>
        </authorList>
    </citation>
    <scope>NUCLEOTIDE SEQUENCE</scope>
    <source>
        <tissue evidence="1">Shoot tissue taken approximately 20 cm above the soil surface</tissue>
    </source>
</reference>
<organism evidence="1">
    <name type="scientific">Arundo donax</name>
    <name type="common">Giant reed</name>
    <name type="synonym">Donax arundinaceus</name>
    <dbReference type="NCBI Taxonomy" id="35708"/>
    <lineage>
        <taxon>Eukaryota</taxon>
        <taxon>Viridiplantae</taxon>
        <taxon>Streptophyta</taxon>
        <taxon>Embryophyta</taxon>
        <taxon>Tracheophyta</taxon>
        <taxon>Spermatophyta</taxon>
        <taxon>Magnoliopsida</taxon>
        <taxon>Liliopsida</taxon>
        <taxon>Poales</taxon>
        <taxon>Poaceae</taxon>
        <taxon>PACMAD clade</taxon>
        <taxon>Arundinoideae</taxon>
        <taxon>Arundineae</taxon>
        <taxon>Arundo</taxon>
    </lineage>
</organism>
<dbReference type="AlphaFoldDB" id="A0A0A9ABX5"/>
<name>A0A0A9ABX5_ARUDO</name>
<proteinExistence type="predicted"/>
<reference evidence="1" key="2">
    <citation type="journal article" date="2015" name="Data Brief">
        <title>Shoot transcriptome of the giant reed, Arundo donax.</title>
        <authorList>
            <person name="Barrero R.A."/>
            <person name="Guerrero F.D."/>
            <person name="Moolhuijzen P."/>
            <person name="Goolsby J.A."/>
            <person name="Tidwell J."/>
            <person name="Bellgard S.E."/>
            <person name="Bellgard M.I."/>
        </authorList>
    </citation>
    <scope>NUCLEOTIDE SEQUENCE</scope>
    <source>
        <tissue evidence="1">Shoot tissue taken approximately 20 cm above the soil surface</tissue>
    </source>
</reference>